<name>A0ABY7BIC5_9FIRM</name>
<keyword evidence="1" id="KW-0812">Transmembrane</keyword>
<evidence type="ECO:0000313" key="3">
    <source>
        <dbReference type="Proteomes" id="UP001164745"/>
    </source>
</evidence>
<protein>
    <submittedName>
        <fullName evidence="2">Uncharacterized protein</fullName>
    </submittedName>
</protein>
<proteinExistence type="predicted"/>
<feature type="transmembrane region" description="Helical" evidence="1">
    <location>
        <begin position="130"/>
        <end position="147"/>
    </location>
</feature>
<evidence type="ECO:0000256" key="1">
    <source>
        <dbReference type="SAM" id="Phobius"/>
    </source>
</evidence>
<evidence type="ECO:0000313" key="2">
    <source>
        <dbReference type="EMBL" id="WAM32354.1"/>
    </source>
</evidence>
<gene>
    <name evidence="2" type="ORF">OTJ99_000890</name>
</gene>
<feature type="transmembrane region" description="Helical" evidence="1">
    <location>
        <begin position="104"/>
        <end position="124"/>
    </location>
</feature>
<dbReference type="RefSeq" id="WP_045165072.1">
    <property type="nucleotide sequence ID" value="NZ_CP113864.1"/>
</dbReference>
<keyword evidence="1" id="KW-1133">Transmembrane helix</keyword>
<sequence length="169" mass="20453">MIRESVAYKIAVALYKFLKEGRIYELVSKLFYFSRYSIVFEFVRKEAKKKYISTSFFLMAAKNLYGFCITKSFNILQKFRRFWTNSFLVKLLKSQIILFKKRPIFIFIFYIFAFYVGFFIGEVIKNRISLAKVLILFILIFLNFLSFQENISKYTKNSFILRFFHEIFS</sequence>
<dbReference type="EMBL" id="CP113864">
    <property type="protein sequence ID" value="WAM32354.1"/>
    <property type="molecule type" value="Genomic_DNA"/>
</dbReference>
<keyword evidence="3" id="KW-1185">Reference proteome</keyword>
<reference evidence="2" key="1">
    <citation type="submission" date="2022-12" db="EMBL/GenBank/DDBJ databases">
        <authorList>
            <person name="Bing R.G."/>
            <person name="Willard D.J."/>
            <person name="Manesh M.J.H."/>
            <person name="Laemthong T."/>
            <person name="Crosby J.R."/>
            <person name="Kelly R.M."/>
        </authorList>
    </citation>
    <scope>NUCLEOTIDE SEQUENCE</scope>
    <source>
        <strain evidence="2">DSM 8991</strain>
    </source>
</reference>
<dbReference type="Proteomes" id="UP001164745">
    <property type="component" value="Chromosome"/>
</dbReference>
<organism evidence="2 3">
    <name type="scientific">Caldicellulosiruptor naganoensis</name>
    <dbReference type="NCBI Taxonomy" id="29324"/>
    <lineage>
        <taxon>Bacteria</taxon>
        <taxon>Bacillati</taxon>
        <taxon>Bacillota</taxon>
        <taxon>Bacillota incertae sedis</taxon>
        <taxon>Caldicellulosiruptorales</taxon>
        <taxon>Caldicellulosiruptoraceae</taxon>
        <taxon>Caldicellulosiruptor</taxon>
    </lineage>
</organism>
<accession>A0ABY7BIC5</accession>
<keyword evidence="1" id="KW-0472">Membrane</keyword>